<accession>A0A0F9JEN7</accession>
<organism evidence="1">
    <name type="scientific">marine sediment metagenome</name>
    <dbReference type="NCBI Taxonomy" id="412755"/>
    <lineage>
        <taxon>unclassified sequences</taxon>
        <taxon>metagenomes</taxon>
        <taxon>ecological metagenomes</taxon>
    </lineage>
</organism>
<protein>
    <submittedName>
        <fullName evidence="1">Uncharacterized protein</fullName>
    </submittedName>
</protein>
<sequence>MKIDHLCHINFTWAEVRSALADQIEYYANSEIVGSPKNLQLKELANKARSGDSYIEYTDVNHDGVILCVDGVAFTEELGEDNGQD</sequence>
<name>A0A0F9JEN7_9ZZZZ</name>
<proteinExistence type="predicted"/>
<gene>
    <name evidence="1" type="ORF">LCGC14_1765910</name>
</gene>
<comment type="caution">
    <text evidence="1">The sequence shown here is derived from an EMBL/GenBank/DDBJ whole genome shotgun (WGS) entry which is preliminary data.</text>
</comment>
<dbReference type="EMBL" id="LAZR01016491">
    <property type="protein sequence ID" value="KKM04271.1"/>
    <property type="molecule type" value="Genomic_DNA"/>
</dbReference>
<reference evidence="1" key="1">
    <citation type="journal article" date="2015" name="Nature">
        <title>Complex archaea that bridge the gap between prokaryotes and eukaryotes.</title>
        <authorList>
            <person name="Spang A."/>
            <person name="Saw J.H."/>
            <person name="Jorgensen S.L."/>
            <person name="Zaremba-Niedzwiedzka K."/>
            <person name="Martijn J."/>
            <person name="Lind A.E."/>
            <person name="van Eijk R."/>
            <person name="Schleper C."/>
            <person name="Guy L."/>
            <person name="Ettema T.J."/>
        </authorList>
    </citation>
    <scope>NUCLEOTIDE SEQUENCE</scope>
</reference>
<evidence type="ECO:0000313" key="1">
    <source>
        <dbReference type="EMBL" id="KKM04271.1"/>
    </source>
</evidence>
<dbReference type="AlphaFoldDB" id="A0A0F9JEN7"/>